<organism evidence="1">
    <name type="scientific">marine sediment metagenome</name>
    <dbReference type="NCBI Taxonomy" id="412755"/>
    <lineage>
        <taxon>unclassified sequences</taxon>
        <taxon>metagenomes</taxon>
        <taxon>ecological metagenomes</taxon>
    </lineage>
</organism>
<comment type="caution">
    <text evidence="1">The sequence shown here is derived from an EMBL/GenBank/DDBJ whole genome shotgun (WGS) entry which is preliminary data.</text>
</comment>
<gene>
    <name evidence="1" type="ORF">S01H1_52738</name>
</gene>
<dbReference type="EMBL" id="BARS01034105">
    <property type="protein sequence ID" value="GAG18466.1"/>
    <property type="molecule type" value="Genomic_DNA"/>
</dbReference>
<reference evidence="1" key="1">
    <citation type="journal article" date="2014" name="Front. Microbiol.">
        <title>High frequency of phylogenetically diverse reductive dehalogenase-homologous genes in deep subseafloor sedimentary metagenomes.</title>
        <authorList>
            <person name="Kawai M."/>
            <person name="Futagami T."/>
            <person name="Toyoda A."/>
            <person name="Takaki Y."/>
            <person name="Nishi S."/>
            <person name="Hori S."/>
            <person name="Arai W."/>
            <person name="Tsubouchi T."/>
            <person name="Morono Y."/>
            <person name="Uchiyama I."/>
            <person name="Ito T."/>
            <person name="Fujiyama A."/>
            <person name="Inagaki F."/>
            <person name="Takami H."/>
        </authorList>
    </citation>
    <scope>NUCLEOTIDE SEQUENCE</scope>
    <source>
        <strain evidence="1">Expedition CK06-06</strain>
    </source>
</reference>
<protein>
    <submittedName>
        <fullName evidence="1">Uncharacterized protein</fullName>
    </submittedName>
</protein>
<feature type="non-terminal residue" evidence="1">
    <location>
        <position position="128"/>
    </location>
</feature>
<name>X0X0F5_9ZZZZ</name>
<accession>X0X0F5</accession>
<dbReference type="AlphaFoldDB" id="X0X0F5"/>
<proteinExistence type="predicted"/>
<evidence type="ECO:0000313" key="1">
    <source>
        <dbReference type="EMBL" id="GAG18466.1"/>
    </source>
</evidence>
<sequence length="128" mass="14298">MNFKDKFRRFRWTHLPYFSSTLLGTLALFLFFGLVLTGKPGVERVPEVYEQREISSLVDDPNQILKVVEEEATASRNPCDEYCKDLGYASGECDSGGVGYRNAPGACDDDKYKDYVDVGSIPGCENPP</sequence>